<dbReference type="AlphaFoldDB" id="A0A9D1S885"/>
<comment type="similarity">
    <text evidence="1 8 9">Belongs to the NAD synthetase family.</text>
</comment>
<dbReference type="PANTHER" id="PTHR23090:SF9">
    <property type="entry name" value="GLUTAMINE-DEPENDENT NAD(+) SYNTHETASE"/>
    <property type="match status" value="1"/>
</dbReference>
<gene>
    <name evidence="8 12" type="primary">nadE</name>
    <name evidence="12" type="ORF">IAD22_07950</name>
</gene>
<reference evidence="12" key="1">
    <citation type="submission" date="2020-10" db="EMBL/GenBank/DDBJ databases">
        <authorList>
            <person name="Gilroy R."/>
        </authorList>
    </citation>
    <scope>NUCLEOTIDE SEQUENCE</scope>
    <source>
        <strain evidence="12">ChiGjej1B1-1684</strain>
    </source>
</reference>
<evidence type="ECO:0000256" key="8">
    <source>
        <dbReference type="HAMAP-Rule" id="MF_00193"/>
    </source>
</evidence>
<dbReference type="Proteomes" id="UP000824118">
    <property type="component" value="Unassembled WGS sequence"/>
</dbReference>
<protein>
    <recommendedName>
        <fullName evidence="8 10">NH(3)-dependent NAD(+) synthetase</fullName>
        <ecNumber evidence="8 10">6.3.1.5</ecNumber>
    </recommendedName>
</protein>
<dbReference type="InterPro" id="IPR022310">
    <property type="entry name" value="NAD/GMP_synthase"/>
</dbReference>
<dbReference type="GO" id="GO:0009435">
    <property type="term" value="P:NAD+ biosynthetic process"/>
    <property type="evidence" value="ECO:0007669"/>
    <property type="project" value="UniProtKB-UniRule"/>
</dbReference>
<evidence type="ECO:0000256" key="9">
    <source>
        <dbReference type="RuleBase" id="RU003811"/>
    </source>
</evidence>
<dbReference type="GO" id="GO:0046872">
    <property type="term" value="F:metal ion binding"/>
    <property type="evidence" value="ECO:0007669"/>
    <property type="project" value="UniProtKB-KW"/>
</dbReference>
<comment type="subunit">
    <text evidence="8">Homodimer.</text>
</comment>
<dbReference type="HAMAP" id="MF_00193">
    <property type="entry name" value="NadE_ammonia_dep"/>
    <property type="match status" value="1"/>
</dbReference>
<feature type="binding site" evidence="8">
    <location>
        <position position="155"/>
    </location>
    <ligand>
        <name>deamido-NAD(+)</name>
        <dbReference type="ChEBI" id="CHEBI:58437"/>
        <note>ligand shared between two neighboring subunits</note>
    </ligand>
</feature>
<comment type="catalytic activity">
    <reaction evidence="8 10">
        <text>deamido-NAD(+) + NH4(+) + ATP = AMP + diphosphate + NAD(+) + H(+)</text>
        <dbReference type="Rhea" id="RHEA:21188"/>
        <dbReference type="ChEBI" id="CHEBI:15378"/>
        <dbReference type="ChEBI" id="CHEBI:28938"/>
        <dbReference type="ChEBI" id="CHEBI:30616"/>
        <dbReference type="ChEBI" id="CHEBI:33019"/>
        <dbReference type="ChEBI" id="CHEBI:57540"/>
        <dbReference type="ChEBI" id="CHEBI:58437"/>
        <dbReference type="ChEBI" id="CHEBI:456215"/>
        <dbReference type="EC" id="6.3.1.5"/>
    </reaction>
</comment>
<comment type="caution">
    <text evidence="8">Lacks conserved residue(s) required for the propagation of feature annotation.</text>
</comment>
<dbReference type="SUPFAM" id="SSF52402">
    <property type="entry name" value="Adenine nucleotide alpha hydrolases-like"/>
    <property type="match status" value="1"/>
</dbReference>
<evidence type="ECO:0000256" key="1">
    <source>
        <dbReference type="ARBA" id="ARBA00005859"/>
    </source>
</evidence>
<keyword evidence="3 8" id="KW-0479">Metal-binding</keyword>
<evidence type="ECO:0000313" key="13">
    <source>
        <dbReference type="Proteomes" id="UP000824118"/>
    </source>
</evidence>
<dbReference type="Gene3D" id="3.40.50.620">
    <property type="entry name" value="HUPs"/>
    <property type="match status" value="1"/>
</dbReference>
<feature type="binding site" evidence="8">
    <location>
        <position position="135"/>
    </location>
    <ligand>
        <name>ATP</name>
        <dbReference type="ChEBI" id="CHEBI:30616"/>
    </ligand>
</feature>
<dbReference type="EC" id="6.3.1.5" evidence="8 10"/>
<feature type="binding site" description="in other chain" evidence="8">
    <location>
        <position position="115"/>
    </location>
    <ligand>
        <name>deamido-NAD(+)</name>
        <dbReference type="ChEBI" id="CHEBI:58437"/>
        <note>ligand shared between two neighboring subunits</note>
    </ligand>
</feature>
<dbReference type="GO" id="GO:0005737">
    <property type="term" value="C:cytoplasm"/>
    <property type="evidence" value="ECO:0007669"/>
    <property type="project" value="InterPro"/>
</dbReference>
<evidence type="ECO:0000256" key="2">
    <source>
        <dbReference type="ARBA" id="ARBA00022598"/>
    </source>
</evidence>
<dbReference type="GO" id="GO:0004359">
    <property type="term" value="F:glutaminase activity"/>
    <property type="evidence" value="ECO:0007669"/>
    <property type="project" value="InterPro"/>
</dbReference>
<dbReference type="PANTHER" id="PTHR23090">
    <property type="entry name" value="NH 3 /GLUTAMINE-DEPENDENT NAD + SYNTHETASE"/>
    <property type="match status" value="1"/>
</dbReference>
<keyword evidence="4 8" id="KW-0547">Nucleotide-binding</keyword>
<comment type="caution">
    <text evidence="12">The sequence shown here is derived from an EMBL/GenBank/DDBJ whole genome shotgun (WGS) entry which is preliminary data.</text>
</comment>
<sequence>MRNYELEFKNRVEFIKNMLEKTKATGIVFGNSGGKDSALVGILCKAACENTVGIIMPCCSQRNFGEDMDDGKELSQQFKIETRVVDLTEVKNKELEVLENVTTITDAASANIAPRLRMITLYTIAASENRIVAGTGNRSEAYMGYFTKWGDGAYDFNPIADLTATEVFEFLRYLNAPSSIIEKAPSAGLFEGQTDEKEMGVTYKAIDKYITEGKGEPEDVETINRYHLRNLHKRKMPEVYACFEEDLK</sequence>
<keyword evidence="2 8" id="KW-0436">Ligase</keyword>
<dbReference type="GO" id="GO:0003952">
    <property type="term" value="F:NAD+ synthase (glutamine-hydrolyzing) activity"/>
    <property type="evidence" value="ECO:0007669"/>
    <property type="project" value="InterPro"/>
</dbReference>
<dbReference type="InterPro" id="IPR003694">
    <property type="entry name" value="NAD_synthase"/>
</dbReference>
<dbReference type="GO" id="GO:0005524">
    <property type="term" value="F:ATP binding"/>
    <property type="evidence" value="ECO:0007669"/>
    <property type="project" value="UniProtKB-UniRule"/>
</dbReference>
<accession>A0A9D1S885</accession>
<dbReference type="EMBL" id="DVNG01000118">
    <property type="protein sequence ID" value="HIU50929.1"/>
    <property type="molecule type" value="Genomic_DNA"/>
</dbReference>
<reference evidence="12" key="2">
    <citation type="journal article" date="2021" name="PeerJ">
        <title>Extensive microbial diversity within the chicken gut microbiome revealed by metagenomics and culture.</title>
        <authorList>
            <person name="Gilroy R."/>
            <person name="Ravi A."/>
            <person name="Getino M."/>
            <person name="Pursley I."/>
            <person name="Horton D.L."/>
            <person name="Alikhan N.F."/>
            <person name="Baker D."/>
            <person name="Gharbi K."/>
            <person name="Hall N."/>
            <person name="Watson M."/>
            <person name="Adriaenssens E.M."/>
            <person name="Foster-Nyarko E."/>
            <person name="Jarju S."/>
            <person name="Secka A."/>
            <person name="Antonio M."/>
            <person name="Oren A."/>
            <person name="Chaudhuri R.R."/>
            <person name="La Ragione R."/>
            <person name="Hildebrand F."/>
            <person name="Pallen M.J."/>
        </authorList>
    </citation>
    <scope>NUCLEOTIDE SEQUENCE</scope>
    <source>
        <strain evidence="12">ChiGjej1B1-1684</strain>
    </source>
</reference>
<dbReference type="GO" id="GO:0008795">
    <property type="term" value="F:NAD+ synthase activity"/>
    <property type="evidence" value="ECO:0007669"/>
    <property type="project" value="UniProtKB-UniRule"/>
</dbReference>
<evidence type="ECO:0000313" key="12">
    <source>
        <dbReference type="EMBL" id="HIU50929.1"/>
    </source>
</evidence>
<evidence type="ECO:0000259" key="11">
    <source>
        <dbReference type="Pfam" id="PF02540"/>
    </source>
</evidence>
<evidence type="ECO:0000256" key="10">
    <source>
        <dbReference type="RuleBase" id="RU003812"/>
    </source>
</evidence>
<keyword evidence="5 8" id="KW-0067">ATP-binding</keyword>
<feature type="binding site" description="in other chain" evidence="8">
    <location>
        <begin position="232"/>
        <end position="233"/>
    </location>
    <ligand>
        <name>deamido-NAD(+)</name>
        <dbReference type="ChEBI" id="CHEBI:58437"/>
        <note>ligand shared between two neighboring subunits</note>
    </ligand>
</feature>
<feature type="binding site" evidence="8">
    <location>
        <position position="36"/>
    </location>
    <ligand>
        <name>Mg(2+)</name>
        <dbReference type="ChEBI" id="CHEBI:18420"/>
    </ligand>
</feature>
<comment type="function">
    <text evidence="8">Catalyzes the ATP-dependent amidation of deamido-NAD to form NAD. Uses ammonia as a nitrogen source.</text>
</comment>
<evidence type="ECO:0000256" key="6">
    <source>
        <dbReference type="ARBA" id="ARBA00022842"/>
    </source>
</evidence>
<evidence type="ECO:0000256" key="7">
    <source>
        <dbReference type="ARBA" id="ARBA00023027"/>
    </source>
</evidence>
<dbReference type="Pfam" id="PF02540">
    <property type="entry name" value="NAD_synthase"/>
    <property type="match status" value="1"/>
</dbReference>
<dbReference type="CDD" id="cd00553">
    <property type="entry name" value="NAD_synthase"/>
    <property type="match status" value="1"/>
</dbReference>
<evidence type="ECO:0000256" key="4">
    <source>
        <dbReference type="ARBA" id="ARBA00022741"/>
    </source>
</evidence>
<feature type="binding site" description="in other chain" evidence="8">
    <location>
        <position position="148"/>
    </location>
    <ligand>
        <name>deamido-NAD(+)</name>
        <dbReference type="ChEBI" id="CHEBI:58437"/>
        <note>ligand shared between two neighboring subunits</note>
    </ligand>
</feature>
<dbReference type="InterPro" id="IPR022926">
    <property type="entry name" value="NH(3)-dep_NAD(+)_synth"/>
</dbReference>
<comment type="pathway">
    <text evidence="8">Cofactor biosynthesis; NAD(+) biosynthesis; NAD(+) from deamido-NAD(+) (ammonia route): step 1/1.</text>
</comment>
<dbReference type="NCBIfam" id="TIGR00552">
    <property type="entry name" value="nadE"/>
    <property type="match status" value="1"/>
</dbReference>
<feature type="binding site" evidence="8">
    <location>
        <position position="140"/>
    </location>
    <ligand>
        <name>Mg(2+)</name>
        <dbReference type="ChEBI" id="CHEBI:18420"/>
    </ligand>
</feature>
<organism evidence="12 13">
    <name type="scientific">Candidatus Limousia pullorum</name>
    <dbReference type="NCBI Taxonomy" id="2840860"/>
    <lineage>
        <taxon>Bacteria</taxon>
        <taxon>Bacillati</taxon>
        <taxon>Bacillota</taxon>
        <taxon>Clostridia</taxon>
        <taxon>Eubacteriales</taxon>
        <taxon>Oscillospiraceae</taxon>
        <taxon>Oscillospiraceae incertae sedis</taxon>
        <taxon>Candidatus Limousia</taxon>
    </lineage>
</organism>
<dbReference type="InterPro" id="IPR014729">
    <property type="entry name" value="Rossmann-like_a/b/a_fold"/>
</dbReference>
<feature type="domain" description="NAD/GMP synthase" evidence="11">
    <location>
        <begin position="9"/>
        <end position="236"/>
    </location>
</feature>
<keyword evidence="6 8" id="KW-0460">Magnesium</keyword>
<name>A0A9D1S885_9FIRM</name>
<evidence type="ECO:0000256" key="5">
    <source>
        <dbReference type="ARBA" id="ARBA00022840"/>
    </source>
</evidence>
<feature type="binding site" evidence="8">
    <location>
        <position position="186"/>
    </location>
    <ligand>
        <name>ATP</name>
        <dbReference type="ChEBI" id="CHEBI:30616"/>
    </ligand>
</feature>
<proteinExistence type="inferred from homology"/>
<keyword evidence="7 8" id="KW-0520">NAD</keyword>
<evidence type="ECO:0000256" key="3">
    <source>
        <dbReference type="ARBA" id="ARBA00022723"/>
    </source>
</evidence>